<dbReference type="Pfam" id="PF19279">
    <property type="entry name" value="YegS_C"/>
    <property type="match status" value="1"/>
</dbReference>
<evidence type="ECO:0000256" key="11">
    <source>
        <dbReference type="ARBA" id="ARBA00023209"/>
    </source>
</evidence>
<reference evidence="15" key="2">
    <citation type="submission" date="2021-04" db="EMBL/GenBank/DDBJ databases">
        <authorList>
            <person name="Gilroy R."/>
        </authorList>
    </citation>
    <scope>NUCLEOTIDE SEQUENCE</scope>
    <source>
        <strain evidence="15">ChiBcec6-4105</strain>
    </source>
</reference>
<dbReference type="NCBIfam" id="TIGR00147">
    <property type="entry name" value="YegS/Rv2252/BmrU family lipid kinase"/>
    <property type="match status" value="1"/>
</dbReference>
<dbReference type="Pfam" id="PF00781">
    <property type="entry name" value="DAGK_cat"/>
    <property type="match status" value="1"/>
</dbReference>
<evidence type="ECO:0000256" key="9">
    <source>
        <dbReference type="ARBA" id="ARBA00022842"/>
    </source>
</evidence>
<keyword evidence="11" id="KW-0594">Phospholipid biosynthesis</keyword>
<dbReference type="InterPro" id="IPR016064">
    <property type="entry name" value="NAD/diacylglycerol_kinase_sf"/>
</dbReference>
<keyword evidence="10" id="KW-0443">Lipid metabolism</keyword>
<evidence type="ECO:0000256" key="4">
    <source>
        <dbReference type="ARBA" id="ARBA00022679"/>
    </source>
</evidence>
<dbReference type="Proteomes" id="UP000823892">
    <property type="component" value="Unassembled WGS sequence"/>
</dbReference>
<proteinExistence type="inferred from homology"/>
<dbReference type="GO" id="GO:0046872">
    <property type="term" value="F:metal ion binding"/>
    <property type="evidence" value="ECO:0007669"/>
    <property type="project" value="UniProtKB-KW"/>
</dbReference>
<dbReference type="GO" id="GO:0008654">
    <property type="term" value="P:phospholipid biosynthetic process"/>
    <property type="evidence" value="ECO:0007669"/>
    <property type="project" value="UniProtKB-KW"/>
</dbReference>
<feature type="region of interest" description="Disordered" evidence="13">
    <location>
        <begin position="310"/>
        <end position="350"/>
    </location>
</feature>
<dbReference type="PANTHER" id="PTHR12358">
    <property type="entry name" value="SPHINGOSINE KINASE"/>
    <property type="match status" value="1"/>
</dbReference>
<dbReference type="Gene3D" id="2.60.200.40">
    <property type="match status" value="1"/>
</dbReference>
<dbReference type="AlphaFoldDB" id="A0A9D2TXQ6"/>
<evidence type="ECO:0000256" key="13">
    <source>
        <dbReference type="SAM" id="MobiDB-lite"/>
    </source>
</evidence>
<keyword evidence="3" id="KW-0444">Lipid biosynthesis</keyword>
<dbReference type="InterPro" id="IPR050187">
    <property type="entry name" value="Lipid_Phosphate_FormReg"/>
</dbReference>
<evidence type="ECO:0000313" key="15">
    <source>
        <dbReference type="EMBL" id="HJD28949.1"/>
    </source>
</evidence>
<name>A0A9D2TXQ6_9FIRM</name>
<organism evidence="15 16">
    <name type="scientific">Candidatus Blautia avicola</name>
    <dbReference type="NCBI Taxonomy" id="2838483"/>
    <lineage>
        <taxon>Bacteria</taxon>
        <taxon>Bacillati</taxon>
        <taxon>Bacillota</taxon>
        <taxon>Clostridia</taxon>
        <taxon>Lachnospirales</taxon>
        <taxon>Lachnospiraceae</taxon>
        <taxon>Blautia</taxon>
    </lineage>
</organism>
<dbReference type="SMART" id="SM00046">
    <property type="entry name" value="DAGKc"/>
    <property type="match status" value="1"/>
</dbReference>
<comment type="caution">
    <text evidence="15">The sequence shown here is derived from an EMBL/GenBank/DDBJ whole genome shotgun (WGS) entry which is preliminary data.</text>
</comment>
<keyword evidence="12" id="KW-1208">Phospholipid metabolism</keyword>
<dbReference type="InterPro" id="IPR045540">
    <property type="entry name" value="YegS/DAGK_C"/>
</dbReference>
<evidence type="ECO:0000256" key="7">
    <source>
        <dbReference type="ARBA" id="ARBA00022777"/>
    </source>
</evidence>
<keyword evidence="6" id="KW-0547">Nucleotide-binding</keyword>
<keyword evidence="8" id="KW-0067">ATP-binding</keyword>
<dbReference type="InterPro" id="IPR005218">
    <property type="entry name" value="Diacylglycerol/lipid_kinase"/>
</dbReference>
<dbReference type="GO" id="GO:0005524">
    <property type="term" value="F:ATP binding"/>
    <property type="evidence" value="ECO:0007669"/>
    <property type="project" value="UniProtKB-KW"/>
</dbReference>
<evidence type="ECO:0000313" key="16">
    <source>
        <dbReference type="Proteomes" id="UP000823892"/>
    </source>
</evidence>
<dbReference type="PANTHER" id="PTHR12358:SF106">
    <property type="entry name" value="LIPID KINASE YEGS"/>
    <property type="match status" value="1"/>
</dbReference>
<comment type="cofactor">
    <cofactor evidence="1">
        <name>Mg(2+)</name>
        <dbReference type="ChEBI" id="CHEBI:18420"/>
    </cofactor>
</comment>
<keyword evidence="9" id="KW-0460">Magnesium</keyword>
<keyword evidence="4" id="KW-0808">Transferase</keyword>
<evidence type="ECO:0000256" key="1">
    <source>
        <dbReference type="ARBA" id="ARBA00001946"/>
    </source>
</evidence>
<evidence type="ECO:0000256" key="12">
    <source>
        <dbReference type="ARBA" id="ARBA00023264"/>
    </source>
</evidence>
<dbReference type="SUPFAM" id="SSF111331">
    <property type="entry name" value="NAD kinase/diacylglycerol kinase-like"/>
    <property type="match status" value="1"/>
</dbReference>
<reference evidence="15" key="1">
    <citation type="journal article" date="2021" name="PeerJ">
        <title>Extensive microbial diversity within the chicken gut microbiome revealed by metagenomics and culture.</title>
        <authorList>
            <person name="Gilroy R."/>
            <person name="Ravi A."/>
            <person name="Getino M."/>
            <person name="Pursley I."/>
            <person name="Horton D.L."/>
            <person name="Alikhan N.F."/>
            <person name="Baker D."/>
            <person name="Gharbi K."/>
            <person name="Hall N."/>
            <person name="Watson M."/>
            <person name="Adriaenssens E.M."/>
            <person name="Foster-Nyarko E."/>
            <person name="Jarju S."/>
            <person name="Secka A."/>
            <person name="Antonio M."/>
            <person name="Oren A."/>
            <person name="Chaudhuri R.R."/>
            <person name="La Ragione R."/>
            <person name="Hildebrand F."/>
            <person name="Pallen M.J."/>
        </authorList>
    </citation>
    <scope>NUCLEOTIDE SEQUENCE</scope>
    <source>
        <strain evidence="15">ChiBcec6-4105</strain>
    </source>
</reference>
<evidence type="ECO:0000256" key="6">
    <source>
        <dbReference type="ARBA" id="ARBA00022741"/>
    </source>
</evidence>
<dbReference type="PROSITE" id="PS50146">
    <property type="entry name" value="DAGK"/>
    <property type="match status" value="1"/>
</dbReference>
<gene>
    <name evidence="15" type="ORF">H9914_08160</name>
</gene>
<evidence type="ECO:0000256" key="8">
    <source>
        <dbReference type="ARBA" id="ARBA00022840"/>
    </source>
</evidence>
<sequence length="350" mass="38216">MSRKMLFIFNPRSGKGSIKTRLLDILDIFVKGGYEVTVHPTQAYMDGFKTAKKKAGDYDIVVASGGDGTLDEIVSGILRVGGTTPIGYIPAGSTNDFANSLHISKNMLQAATDIVEGVPHAFDVGKFNQDFFVYIAAFGLFTDVSYETNQDLKNILGHAAYILEGTQRIFNIKSYKLRVISEEAELEGEFIFGMVSNSTSVGGFKKLTGPDVMLDDGVFEVMFIRMPKTLLELNEIISSLVSGNDTKMIEAFKTSAMTVIAEEEIPWTLDGEYGGEHTRVEIQNLKHAVEIMLPVNDKAPLINNINEIPEDAVETGSHREPDPSGTAEDLGKTEASLMPEAPGTSEQSEK</sequence>
<evidence type="ECO:0000256" key="3">
    <source>
        <dbReference type="ARBA" id="ARBA00022516"/>
    </source>
</evidence>
<evidence type="ECO:0000256" key="5">
    <source>
        <dbReference type="ARBA" id="ARBA00022723"/>
    </source>
</evidence>
<feature type="domain" description="DAGKc" evidence="14">
    <location>
        <begin position="1"/>
        <end position="131"/>
    </location>
</feature>
<dbReference type="GO" id="GO:0004143">
    <property type="term" value="F:ATP-dependent diacylglycerol kinase activity"/>
    <property type="evidence" value="ECO:0007669"/>
    <property type="project" value="TreeGrafter"/>
</dbReference>
<dbReference type="Gene3D" id="3.40.50.10330">
    <property type="entry name" value="Probable inorganic polyphosphate/atp-NAD kinase, domain 1"/>
    <property type="match status" value="1"/>
</dbReference>
<evidence type="ECO:0000256" key="10">
    <source>
        <dbReference type="ARBA" id="ARBA00023098"/>
    </source>
</evidence>
<accession>A0A9D2TXQ6</accession>
<keyword evidence="7 15" id="KW-0418">Kinase</keyword>
<keyword evidence="5" id="KW-0479">Metal-binding</keyword>
<protein>
    <submittedName>
        <fullName evidence="15">YegS/Rv2252/BmrU family lipid kinase</fullName>
    </submittedName>
</protein>
<dbReference type="GO" id="GO:0005886">
    <property type="term" value="C:plasma membrane"/>
    <property type="evidence" value="ECO:0007669"/>
    <property type="project" value="TreeGrafter"/>
</dbReference>
<comment type="similarity">
    <text evidence="2">Belongs to the diacylglycerol/lipid kinase family.</text>
</comment>
<evidence type="ECO:0000256" key="2">
    <source>
        <dbReference type="ARBA" id="ARBA00005983"/>
    </source>
</evidence>
<dbReference type="InterPro" id="IPR017438">
    <property type="entry name" value="ATP-NAD_kinase_N"/>
</dbReference>
<evidence type="ECO:0000259" key="14">
    <source>
        <dbReference type="PROSITE" id="PS50146"/>
    </source>
</evidence>
<dbReference type="InterPro" id="IPR001206">
    <property type="entry name" value="Diacylglycerol_kinase_cat_dom"/>
</dbReference>
<dbReference type="EMBL" id="DWUY01000185">
    <property type="protein sequence ID" value="HJD28949.1"/>
    <property type="molecule type" value="Genomic_DNA"/>
</dbReference>